<dbReference type="Pfam" id="PF08281">
    <property type="entry name" value="Sigma70_r4_2"/>
    <property type="match status" value="1"/>
</dbReference>
<dbReference type="PANTHER" id="PTHR43133:SF63">
    <property type="entry name" value="RNA POLYMERASE SIGMA FACTOR FECI-RELATED"/>
    <property type="match status" value="1"/>
</dbReference>
<dbReference type="NCBIfam" id="TIGR02937">
    <property type="entry name" value="sigma70-ECF"/>
    <property type="match status" value="1"/>
</dbReference>
<comment type="similarity">
    <text evidence="1">Belongs to the sigma-70 factor family. ECF subfamily.</text>
</comment>
<dbReference type="Gene3D" id="1.10.1740.10">
    <property type="match status" value="1"/>
</dbReference>
<dbReference type="InterPro" id="IPR013249">
    <property type="entry name" value="RNA_pol_sigma70_r4_t2"/>
</dbReference>
<gene>
    <name evidence="7" type="ORF">ACFQPC_03635</name>
</gene>
<evidence type="ECO:0000313" key="7">
    <source>
        <dbReference type="EMBL" id="MFC7287120.1"/>
    </source>
</evidence>
<organism evidence="7 8">
    <name type="scientific">Herminiimonas glaciei</name>
    <dbReference type="NCBI Taxonomy" id="523788"/>
    <lineage>
        <taxon>Bacteria</taxon>
        <taxon>Pseudomonadati</taxon>
        <taxon>Pseudomonadota</taxon>
        <taxon>Betaproteobacteria</taxon>
        <taxon>Burkholderiales</taxon>
        <taxon>Oxalobacteraceae</taxon>
        <taxon>Herminiimonas</taxon>
    </lineage>
</organism>
<name>A0ABW2I8G1_9BURK</name>
<evidence type="ECO:0000259" key="5">
    <source>
        <dbReference type="Pfam" id="PF04542"/>
    </source>
</evidence>
<sequence>MPPATHHSQHDALDSLYSEHYGWLYGWLRKKLACPHSAADFAQDTFFRLLSVPFELTTLQTPRAYLTTTATRLMIDETRRRKVEQAYLEALALLQDEVYAVSPEQHLETVETLTLIARMLEDLPEKPRQAFMLSRLDNLSYAEIATRLGVSASMVKQYIARAMVHCYQIAYAEEQLA</sequence>
<dbReference type="EMBL" id="JBHTBU010000001">
    <property type="protein sequence ID" value="MFC7287120.1"/>
    <property type="molecule type" value="Genomic_DNA"/>
</dbReference>
<comment type="caution">
    <text evidence="7">The sequence shown here is derived from an EMBL/GenBank/DDBJ whole genome shotgun (WGS) entry which is preliminary data.</text>
</comment>
<dbReference type="PANTHER" id="PTHR43133">
    <property type="entry name" value="RNA POLYMERASE ECF-TYPE SIGMA FACTO"/>
    <property type="match status" value="1"/>
</dbReference>
<dbReference type="Gene3D" id="1.10.10.10">
    <property type="entry name" value="Winged helix-like DNA-binding domain superfamily/Winged helix DNA-binding domain"/>
    <property type="match status" value="1"/>
</dbReference>
<dbReference type="CDD" id="cd06171">
    <property type="entry name" value="Sigma70_r4"/>
    <property type="match status" value="1"/>
</dbReference>
<keyword evidence="2" id="KW-0805">Transcription regulation</keyword>
<evidence type="ECO:0000259" key="6">
    <source>
        <dbReference type="Pfam" id="PF08281"/>
    </source>
</evidence>
<proteinExistence type="inferred from homology"/>
<dbReference type="SUPFAM" id="SSF88946">
    <property type="entry name" value="Sigma2 domain of RNA polymerase sigma factors"/>
    <property type="match status" value="1"/>
</dbReference>
<keyword evidence="4" id="KW-0804">Transcription</keyword>
<dbReference type="Proteomes" id="UP001596542">
    <property type="component" value="Unassembled WGS sequence"/>
</dbReference>
<dbReference type="SUPFAM" id="SSF88659">
    <property type="entry name" value="Sigma3 and sigma4 domains of RNA polymerase sigma factors"/>
    <property type="match status" value="1"/>
</dbReference>
<evidence type="ECO:0000313" key="8">
    <source>
        <dbReference type="Proteomes" id="UP001596542"/>
    </source>
</evidence>
<keyword evidence="8" id="KW-1185">Reference proteome</keyword>
<evidence type="ECO:0000256" key="2">
    <source>
        <dbReference type="ARBA" id="ARBA00023015"/>
    </source>
</evidence>
<dbReference type="InterPro" id="IPR007627">
    <property type="entry name" value="RNA_pol_sigma70_r2"/>
</dbReference>
<reference evidence="8" key="1">
    <citation type="journal article" date="2019" name="Int. J. Syst. Evol. Microbiol.">
        <title>The Global Catalogue of Microorganisms (GCM) 10K type strain sequencing project: providing services to taxonomists for standard genome sequencing and annotation.</title>
        <authorList>
            <consortium name="The Broad Institute Genomics Platform"/>
            <consortium name="The Broad Institute Genome Sequencing Center for Infectious Disease"/>
            <person name="Wu L."/>
            <person name="Ma J."/>
        </authorList>
    </citation>
    <scope>NUCLEOTIDE SEQUENCE [LARGE SCALE GENOMIC DNA]</scope>
    <source>
        <strain evidence="8">KACC 12508</strain>
    </source>
</reference>
<evidence type="ECO:0000256" key="1">
    <source>
        <dbReference type="ARBA" id="ARBA00010641"/>
    </source>
</evidence>
<evidence type="ECO:0000256" key="4">
    <source>
        <dbReference type="ARBA" id="ARBA00023163"/>
    </source>
</evidence>
<feature type="domain" description="RNA polymerase sigma-70 region 2" evidence="5">
    <location>
        <begin position="16"/>
        <end position="82"/>
    </location>
</feature>
<accession>A0ABW2I8G1</accession>
<keyword evidence="3" id="KW-0731">Sigma factor</keyword>
<dbReference type="Pfam" id="PF04542">
    <property type="entry name" value="Sigma70_r2"/>
    <property type="match status" value="1"/>
</dbReference>
<dbReference type="InterPro" id="IPR013324">
    <property type="entry name" value="RNA_pol_sigma_r3/r4-like"/>
</dbReference>
<evidence type="ECO:0000256" key="3">
    <source>
        <dbReference type="ARBA" id="ARBA00023082"/>
    </source>
</evidence>
<dbReference type="InterPro" id="IPR036388">
    <property type="entry name" value="WH-like_DNA-bd_sf"/>
</dbReference>
<feature type="domain" description="RNA polymerase sigma factor 70 region 4 type 2" evidence="6">
    <location>
        <begin position="115"/>
        <end position="166"/>
    </location>
</feature>
<dbReference type="InterPro" id="IPR039425">
    <property type="entry name" value="RNA_pol_sigma-70-like"/>
</dbReference>
<dbReference type="InterPro" id="IPR013325">
    <property type="entry name" value="RNA_pol_sigma_r2"/>
</dbReference>
<dbReference type="RefSeq" id="WP_382270236.1">
    <property type="nucleotide sequence ID" value="NZ_JBHTBU010000001.1"/>
</dbReference>
<dbReference type="InterPro" id="IPR014284">
    <property type="entry name" value="RNA_pol_sigma-70_dom"/>
</dbReference>
<protein>
    <submittedName>
        <fullName evidence="7">Sigma-70 family RNA polymerase sigma factor</fullName>
    </submittedName>
</protein>